<accession>A0ABD3HQI2</accession>
<keyword evidence="2" id="KW-1185">Reference proteome</keyword>
<evidence type="ECO:0000313" key="1">
    <source>
        <dbReference type="EMBL" id="KAL3693797.1"/>
    </source>
</evidence>
<dbReference type="AlphaFoldDB" id="A0ABD3HQI2"/>
<evidence type="ECO:0000313" key="2">
    <source>
        <dbReference type="Proteomes" id="UP001633002"/>
    </source>
</evidence>
<dbReference type="EMBL" id="JBJQOH010000003">
    <property type="protein sequence ID" value="KAL3693797.1"/>
    <property type="molecule type" value="Genomic_DNA"/>
</dbReference>
<name>A0ABD3HQI2_9MARC</name>
<organism evidence="1 2">
    <name type="scientific">Riccia sorocarpa</name>
    <dbReference type="NCBI Taxonomy" id="122646"/>
    <lineage>
        <taxon>Eukaryota</taxon>
        <taxon>Viridiplantae</taxon>
        <taxon>Streptophyta</taxon>
        <taxon>Embryophyta</taxon>
        <taxon>Marchantiophyta</taxon>
        <taxon>Marchantiopsida</taxon>
        <taxon>Marchantiidae</taxon>
        <taxon>Marchantiales</taxon>
        <taxon>Ricciaceae</taxon>
        <taxon>Riccia</taxon>
    </lineage>
</organism>
<gene>
    <name evidence="1" type="ORF">R1sor_007448</name>
</gene>
<reference evidence="1 2" key="1">
    <citation type="submission" date="2024-09" db="EMBL/GenBank/DDBJ databases">
        <title>Chromosome-scale assembly of Riccia sorocarpa.</title>
        <authorList>
            <person name="Paukszto L."/>
        </authorList>
    </citation>
    <scope>NUCLEOTIDE SEQUENCE [LARGE SCALE GENOMIC DNA]</scope>
    <source>
        <strain evidence="1">LP-2024</strain>
        <tissue evidence="1">Aerial parts of the thallus</tissue>
    </source>
</reference>
<dbReference type="Proteomes" id="UP001633002">
    <property type="component" value="Unassembled WGS sequence"/>
</dbReference>
<proteinExistence type="predicted"/>
<protein>
    <submittedName>
        <fullName evidence="1">Uncharacterized protein</fullName>
    </submittedName>
</protein>
<comment type="caution">
    <text evidence="1">The sequence shown here is derived from an EMBL/GenBank/DDBJ whole genome shotgun (WGS) entry which is preliminary data.</text>
</comment>
<sequence>MAPHTGVRNQTWWKTPWVCEKELGIFAKASDVAVSPKDTEVEECDGKVADPNGTDNLPRADGVPVCILDIGFDCAVLFDIEGKSRSTRSKRGRNNLTESNDVWIGSAQKIRRKYNGKWGKIRQEIDLLDRPVPVSGEGSSCQVLFNWYSPLRNNREKFTYDHTDLQWIDLESVISVVRMKVEHDVRTVWCLEPNDRTRVNEFVQSL</sequence>